<accession>A0A9P8NV03</accession>
<evidence type="ECO:0000313" key="3">
    <source>
        <dbReference type="Proteomes" id="UP000788993"/>
    </source>
</evidence>
<dbReference type="AlphaFoldDB" id="A0A9P8NV03"/>
<reference evidence="2" key="1">
    <citation type="journal article" date="2021" name="Open Biol.">
        <title>Shared evolutionary footprints suggest mitochondrial oxidative damage underlies multiple complex I losses in fungi.</title>
        <authorList>
            <person name="Schikora-Tamarit M.A."/>
            <person name="Marcet-Houben M."/>
            <person name="Nosek J."/>
            <person name="Gabaldon T."/>
        </authorList>
    </citation>
    <scope>NUCLEOTIDE SEQUENCE</scope>
    <source>
        <strain evidence="2">NCAIM Y.01608</strain>
    </source>
</reference>
<keyword evidence="3" id="KW-1185">Reference proteome</keyword>
<organism evidence="2 3">
    <name type="scientific">Ogataea polymorpha</name>
    <dbReference type="NCBI Taxonomy" id="460523"/>
    <lineage>
        <taxon>Eukaryota</taxon>
        <taxon>Fungi</taxon>
        <taxon>Dikarya</taxon>
        <taxon>Ascomycota</taxon>
        <taxon>Saccharomycotina</taxon>
        <taxon>Pichiomycetes</taxon>
        <taxon>Pichiales</taxon>
        <taxon>Pichiaceae</taxon>
        <taxon>Ogataea</taxon>
    </lineage>
</organism>
<reference evidence="2" key="2">
    <citation type="submission" date="2021-01" db="EMBL/GenBank/DDBJ databases">
        <authorList>
            <person name="Schikora-Tamarit M.A."/>
        </authorList>
    </citation>
    <scope>NUCLEOTIDE SEQUENCE</scope>
    <source>
        <strain evidence="2">NCAIM Y.01608</strain>
    </source>
</reference>
<comment type="caution">
    <text evidence="2">The sequence shown here is derived from an EMBL/GenBank/DDBJ whole genome shotgun (WGS) entry which is preliminary data.</text>
</comment>
<feature type="compositionally biased region" description="Basic and acidic residues" evidence="1">
    <location>
        <begin position="1"/>
        <end position="26"/>
    </location>
</feature>
<sequence>MKTAVESKLKRRQGTDHDQSGGETGERTSNTQLAGQLGQQTNGRLSWGLLGLVDLGQQSVGWLRDNCGHTSGNNTSTEVDTSDSSGRQLVLWSGDERVDGLGGSLVGQELSNVVRNLLEQNWSETVVERANTLFSQNSGETANQTVGEGWLRNKSNSGSLQWTQSNVGKELSNGSGTDVDRVFVLDGVLSAGTLVGNNLLERTNHTGVVDGRLKLDSGLDNVDRGHRSVGNTAADGTSKSEFSVVTDSVVRSLVGRSHREYYVF</sequence>
<name>A0A9P8NV03_9ASCO</name>
<dbReference type="Proteomes" id="UP000788993">
    <property type="component" value="Unassembled WGS sequence"/>
</dbReference>
<gene>
    <name evidence="2" type="ORF">OGATHE_005949</name>
</gene>
<proteinExistence type="predicted"/>
<feature type="region of interest" description="Disordered" evidence="1">
    <location>
        <begin position="1"/>
        <end position="31"/>
    </location>
</feature>
<dbReference type="EMBL" id="JAEUBD010001504">
    <property type="protein sequence ID" value="KAH3659904.1"/>
    <property type="molecule type" value="Genomic_DNA"/>
</dbReference>
<evidence type="ECO:0000313" key="2">
    <source>
        <dbReference type="EMBL" id="KAH3659904.1"/>
    </source>
</evidence>
<evidence type="ECO:0000256" key="1">
    <source>
        <dbReference type="SAM" id="MobiDB-lite"/>
    </source>
</evidence>
<protein>
    <submittedName>
        <fullName evidence="2">Uncharacterized protein</fullName>
    </submittedName>
</protein>